<name>A0A316X4W6_9FLAO</name>
<dbReference type="PANTHER" id="PTHR46652">
    <property type="entry name" value="LEUCINE-RICH REPEAT AND IQ DOMAIN-CONTAINING PROTEIN 1-RELATED"/>
    <property type="match status" value="1"/>
</dbReference>
<dbReference type="OrthoDB" id="1110367at2"/>
<accession>A0A316X4W6</accession>
<dbReference type="EMBL" id="PPED02000003">
    <property type="protein sequence ID" value="PWN68825.1"/>
    <property type="molecule type" value="Genomic_DNA"/>
</dbReference>
<evidence type="ECO:0000256" key="3">
    <source>
        <dbReference type="ARBA" id="ARBA00022737"/>
    </source>
</evidence>
<dbReference type="Gene3D" id="3.80.10.10">
    <property type="entry name" value="Ribonuclease Inhibitor"/>
    <property type="match status" value="2"/>
</dbReference>
<dbReference type="NCBIfam" id="TIGR04183">
    <property type="entry name" value="Por_Secre_tail"/>
    <property type="match status" value="1"/>
</dbReference>
<keyword evidence="8" id="KW-1185">Reference proteome</keyword>
<dbReference type="AlphaFoldDB" id="A0A316X4W6"/>
<gene>
    <name evidence="7" type="ORF">C1631_012085</name>
</gene>
<keyword evidence="1" id="KW-0433">Leucine-rich repeat</keyword>
<feature type="signal peptide" evidence="4">
    <location>
        <begin position="1"/>
        <end position="18"/>
    </location>
</feature>
<feature type="domain" description="Secretion system C-terminal sorting" evidence="5">
    <location>
        <begin position="803"/>
        <end position="869"/>
    </location>
</feature>
<dbReference type="Proteomes" id="UP000236594">
    <property type="component" value="Unassembled WGS sequence"/>
</dbReference>
<dbReference type="RefSeq" id="WP_109712402.1">
    <property type="nucleotide sequence ID" value="NZ_PPED02000003.1"/>
</dbReference>
<evidence type="ECO:0000259" key="6">
    <source>
        <dbReference type="Pfam" id="PF24595"/>
    </source>
</evidence>
<feature type="chain" id="PRO_5016251705" evidence="4">
    <location>
        <begin position="19"/>
        <end position="871"/>
    </location>
</feature>
<reference evidence="7 8" key="1">
    <citation type="submission" date="2018-04" db="EMBL/GenBank/DDBJ databases">
        <title>Draft Genome Sequence of Phosphate-Solubilizing Chryseobacterium sp. ISE14 that is a Biocontrol and Plant Growth-Promoting Rhizobacterium Isolated from Cucumber.</title>
        <authorList>
            <person name="Jeong J.-J."/>
            <person name="Sang M.K."/>
            <person name="Choi I.-G."/>
            <person name="Kim K.D."/>
        </authorList>
    </citation>
    <scope>NUCLEOTIDE SEQUENCE [LARGE SCALE GENOMIC DNA]</scope>
    <source>
        <strain evidence="7 8">ISE14</strain>
    </source>
</reference>
<dbReference type="InterPro" id="IPR047589">
    <property type="entry name" value="DUF11_rpt"/>
</dbReference>
<sequence length="871" mass="94604">MKNIYLFVLILAQLSVSAQIINFPDPKFKAKLLTANTGNNPFSYDLNGNATVIDTNNDGEIQISEAHNISKLTLSNTQINDLTGIQSFTNLVYLNLTGNSMLNTVNLSNMTQLKELYSYSNALNILNIQGCNQLGTFFFSNNSGTISNLGFLQNIPLKKLSVSANAHLESADLSNLTALEDIYFGESSNVNFTSLDLSNNINLKKLYIIKPNLTSLTFTTLPQLEYVNIQKTKLTSLDFSSSPLLNDLDIDKNSLLSSLNIQNNSNLKYVTISTSPLLTSLSAHNKPNLLGLTLHGTSIASLNLAGLTAMFNLSLGDNKITSLDVSPAINLVFLSLGEDFLTSIDASQNAKLSSLNVAGNSITTVNVKNGNPATEFYASPISMTPNLAYVCCDPKKVQKISNMLAVYGQNNVEVNSYCSFVPGGTSYTIQGNTKVDVNNNGCDASDPAKAFQKFNITNGTNSGSYIANSSGNYSLAVQAGAHVITPVVENPAYFTISPASITADFPTQASPLAQNFCITPNGTFNDLEVVILPITAATPGFQSQYKIVYKNKGNTAQTGTLAFNYNDMISDYQTATVAPTSQSPGVLNWNLTNLLPFETKEITVTIKLNTPTATPPLNSGDILHYTAQISGGTDETPADNNFTLNRTVVNSFDPNDKTCLEGASIAQAQVGDYVHYLIRFENTGTANARNIVVKDEIDATKFDLSSLVALNGSHNFVTKVTDPNVIEFIFENIQLPFDDAHNDGYVSFKIKTKSTLTPGDSFSNTAKIYFDYNHPIITNTATTSVESLLTTTEVGKNKTSFAIYPNPVKDILHIQSKDEVIKAEIYDGAGRIINSMHVKGNYMNVSELSKGNYMIKMYTKDKTMVQKFIKD</sequence>
<dbReference type="Pfam" id="PF18962">
    <property type="entry name" value="Por_Secre_tail"/>
    <property type="match status" value="1"/>
</dbReference>
<organism evidence="7 8">
    <name type="scientific">Chryseobacterium phosphatilyticum</name>
    <dbReference type="NCBI Taxonomy" id="475075"/>
    <lineage>
        <taxon>Bacteria</taxon>
        <taxon>Pseudomonadati</taxon>
        <taxon>Bacteroidota</taxon>
        <taxon>Flavobacteriia</taxon>
        <taxon>Flavobacteriales</taxon>
        <taxon>Weeksellaceae</taxon>
        <taxon>Chryseobacterium group</taxon>
        <taxon>Chryseobacterium</taxon>
    </lineage>
</organism>
<evidence type="ECO:0000256" key="1">
    <source>
        <dbReference type="ARBA" id="ARBA00022614"/>
    </source>
</evidence>
<dbReference type="InterPro" id="IPR032675">
    <property type="entry name" value="LRR_dom_sf"/>
</dbReference>
<dbReference type="SUPFAM" id="SSF52058">
    <property type="entry name" value="L domain-like"/>
    <property type="match status" value="2"/>
</dbReference>
<evidence type="ECO:0000313" key="7">
    <source>
        <dbReference type="EMBL" id="PWN68825.1"/>
    </source>
</evidence>
<dbReference type="InterPro" id="IPR050836">
    <property type="entry name" value="SDS22/Internalin_LRR"/>
</dbReference>
<comment type="caution">
    <text evidence="7">The sequence shown here is derived from an EMBL/GenBank/DDBJ whole genome shotgun (WGS) entry which is preliminary data.</text>
</comment>
<dbReference type="PANTHER" id="PTHR46652:SF3">
    <property type="entry name" value="LEUCINE-RICH REPEAT-CONTAINING PROTEIN 9"/>
    <property type="match status" value="1"/>
</dbReference>
<dbReference type="InterPro" id="IPR055353">
    <property type="entry name" value="DUF7619"/>
</dbReference>
<evidence type="ECO:0000256" key="2">
    <source>
        <dbReference type="ARBA" id="ARBA00022729"/>
    </source>
</evidence>
<keyword evidence="3" id="KW-0677">Repeat</keyword>
<dbReference type="InterPro" id="IPR026444">
    <property type="entry name" value="Secre_tail"/>
</dbReference>
<protein>
    <submittedName>
        <fullName evidence="7">T9SS C-terminal target domain-containing protein</fullName>
    </submittedName>
</protein>
<dbReference type="NCBIfam" id="TIGR01451">
    <property type="entry name" value="B_ant_repeat"/>
    <property type="match status" value="1"/>
</dbReference>
<keyword evidence="2 4" id="KW-0732">Signal</keyword>
<evidence type="ECO:0000313" key="8">
    <source>
        <dbReference type="Proteomes" id="UP000236594"/>
    </source>
</evidence>
<evidence type="ECO:0000256" key="4">
    <source>
        <dbReference type="SAM" id="SignalP"/>
    </source>
</evidence>
<feature type="domain" description="DUF7619" evidence="6">
    <location>
        <begin position="653"/>
        <end position="783"/>
    </location>
</feature>
<dbReference type="Pfam" id="PF24595">
    <property type="entry name" value="DUF7619"/>
    <property type="match status" value="1"/>
</dbReference>
<proteinExistence type="predicted"/>
<evidence type="ECO:0000259" key="5">
    <source>
        <dbReference type="Pfam" id="PF18962"/>
    </source>
</evidence>